<dbReference type="InterPro" id="IPR011701">
    <property type="entry name" value="MFS"/>
</dbReference>
<feature type="transmembrane region" description="Helical" evidence="6">
    <location>
        <begin position="359"/>
        <end position="382"/>
    </location>
</feature>
<dbReference type="RefSeq" id="WP_264245548.1">
    <property type="nucleotide sequence ID" value="NZ_CP107567.1"/>
</dbReference>
<feature type="transmembrane region" description="Helical" evidence="6">
    <location>
        <begin position="88"/>
        <end position="107"/>
    </location>
</feature>
<proteinExistence type="predicted"/>
<keyword evidence="4 6" id="KW-1133">Transmembrane helix</keyword>
<gene>
    <name evidence="8" type="ORF">OGH68_19005</name>
</gene>
<dbReference type="InterPro" id="IPR036259">
    <property type="entry name" value="MFS_trans_sf"/>
</dbReference>
<feature type="transmembrane region" description="Helical" evidence="6">
    <location>
        <begin position="145"/>
        <end position="166"/>
    </location>
</feature>
<protein>
    <submittedName>
        <fullName evidence="8">MFS transporter</fullName>
    </submittedName>
</protein>
<evidence type="ECO:0000256" key="2">
    <source>
        <dbReference type="ARBA" id="ARBA00022475"/>
    </source>
</evidence>
<evidence type="ECO:0000256" key="4">
    <source>
        <dbReference type="ARBA" id="ARBA00022989"/>
    </source>
</evidence>
<evidence type="ECO:0000313" key="9">
    <source>
        <dbReference type="Proteomes" id="UP001163878"/>
    </source>
</evidence>
<feature type="transmembrane region" description="Helical" evidence="6">
    <location>
        <begin position="323"/>
        <end position="347"/>
    </location>
</feature>
<keyword evidence="9" id="KW-1185">Reference proteome</keyword>
<evidence type="ECO:0000256" key="1">
    <source>
        <dbReference type="ARBA" id="ARBA00004651"/>
    </source>
</evidence>
<dbReference type="PANTHER" id="PTHR43124">
    <property type="entry name" value="PURINE EFFLUX PUMP PBUE"/>
    <property type="match status" value="1"/>
</dbReference>
<evidence type="ECO:0000259" key="7">
    <source>
        <dbReference type="PROSITE" id="PS50850"/>
    </source>
</evidence>
<dbReference type="Proteomes" id="UP001163878">
    <property type="component" value="Chromosome"/>
</dbReference>
<keyword evidence="3 6" id="KW-0812">Transmembrane</keyword>
<dbReference type="InterPro" id="IPR020846">
    <property type="entry name" value="MFS_dom"/>
</dbReference>
<evidence type="ECO:0000256" key="6">
    <source>
        <dbReference type="SAM" id="Phobius"/>
    </source>
</evidence>
<name>A0ABY6IBW1_STRPE</name>
<organism evidence="8 9">
    <name type="scientific">Streptomyces peucetius</name>
    <dbReference type="NCBI Taxonomy" id="1950"/>
    <lineage>
        <taxon>Bacteria</taxon>
        <taxon>Bacillati</taxon>
        <taxon>Actinomycetota</taxon>
        <taxon>Actinomycetes</taxon>
        <taxon>Kitasatosporales</taxon>
        <taxon>Streptomycetaceae</taxon>
        <taxon>Streptomyces</taxon>
    </lineage>
</organism>
<keyword evidence="2" id="KW-1003">Cell membrane</keyword>
<dbReference type="EMBL" id="CP107567">
    <property type="protein sequence ID" value="UYQ63347.1"/>
    <property type="molecule type" value="Genomic_DNA"/>
</dbReference>
<dbReference type="PROSITE" id="PS50850">
    <property type="entry name" value="MFS"/>
    <property type="match status" value="1"/>
</dbReference>
<dbReference type="Pfam" id="PF07690">
    <property type="entry name" value="MFS_1"/>
    <property type="match status" value="1"/>
</dbReference>
<dbReference type="CDD" id="cd06174">
    <property type="entry name" value="MFS"/>
    <property type="match status" value="1"/>
</dbReference>
<keyword evidence="5 6" id="KW-0472">Membrane</keyword>
<feature type="transmembrane region" description="Helical" evidence="6">
    <location>
        <begin position="172"/>
        <end position="196"/>
    </location>
</feature>
<feature type="domain" description="Major facilitator superfamily (MFS) profile" evidence="7">
    <location>
        <begin position="17"/>
        <end position="415"/>
    </location>
</feature>
<comment type="subcellular location">
    <subcellularLocation>
        <location evidence="1">Cell membrane</location>
        <topology evidence="1">Multi-pass membrane protein</topology>
    </subcellularLocation>
</comment>
<accession>A0ABY6IBW1</accession>
<feature type="transmembrane region" description="Helical" evidence="6">
    <location>
        <begin position="20"/>
        <end position="43"/>
    </location>
</feature>
<dbReference type="Gene3D" id="1.20.1250.20">
    <property type="entry name" value="MFS general substrate transporter like domains"/>
    <property type="match status" value="1"/>
</dbReference>
<evidence type="ECO:0000313" key="8">
    <source>
        <dbReference type="EMBL" id="UYQ63347.1"/>
    </source>
</evidence>
<feature type="transmembrane region" description="Helical" evidence="6">
    <location>
        <begin position="233"/>
        <end position="253"/>
    </location>
</feature>
<feature type="transmembrane region" description="Helical" evidence="6">
    <location>
        <begin position="113"/>
        <end position="133"/>
    </location>
</feature>
<feature type="transmembrane region" description="Helical" evidence="6">
    <location>
        <begin position="265"/>
        <end position="284"/>
    </location>
</feature>
<feature type="transmembrane region" description="Helical" evidence="6">
    <location>
        <begin position="296"/>
        <end position="317"/>
    </location>
</feature>
<reference evidence="8" key="1">
    <citation type="submission" date="2022-10" db="EMBL/GenBank/DDBJ databases">
        <title>Cytochrome P450 Catalyzes Benzene Ring Formation in the Biosynthesis of Trialkyl-Substituted Aromatic Polyketides.</title>
        <authorList>
            <person name="Zhao E."/>
            <person name="Ge H."/>
        </authorList>
    </citation>
    <scope>NUCLEOTIDE SEQUENCE</scope>
    <source>
        <strain evidence="8">NA0869</strain>
    </source>
</reference>
<dbReference type="PANTHER" id="PTHR43124:SF3">
    <property type="entry name" value="CHLORAMPHENICOL EFFLUX PUMP RV0191"/>
    <property type="match status" value="1"/>
</dbReference>
<dbReference type="InterPro" id="IPR050189">
    <property type="entry name" value="MFS_Efflux_Transporters"/>
</dbReference>
<feature type="transmembrane region" description="Helical" evidence="6">
    <location>
        <begin position="55"/>
        <end position="76"/>
    </location>
</feature>
<evidence type="ECO:0000256" key="5">
    <source>
        <dbReference type="ARBA" id="ARBA00023136"/>
    </source>
</evidence>
<evidence type="ECO:0000256" key="3">
    <source>
        <dbReference type="ARBA" id="ARBA00022692"/>
    </source>
</evidence>
<dbReference type="SUPFAM" id="SSF103473">
    <property type="entry name" value="MFS general substrate transporter"/>
    <property type="match status" value="1"/>
</dbReference>
<sequence>MSATPAVSLPGDPPGGRRAAAVWGIGVAVYFVAVIFRTSLGVAGLDAADRFGVNASALSTFSILQLLVYAGMQIPVGLMVDRMGTKKVLTIGVVLFTVGQLGFALSPTYGTALASRALLGCGDAMTFISVLRLGSRWFPARRGPLIGQVAALFGMAGNLVSTLVIARMLHGMGWTATFAGSAAAGVLVLVLLSLFLSDHPEGHEPPPARHAGPAFVRKQIAESWREPGTRLGMWVHFTTQFPGMVFLLLWGMPFLVESQGLSREAAGGLLTLVVLSNMLVGLVYGQVIARHHAARVPLALGTVGATATLWAATIAYPGGPAPLWLLITLCAVLGACGPASMIGFDFARPANPPERQGTASGIVNMGGFVASMTTLLAVGVLLDATGDNYRIAFSSVFVLEALGVAQILRLRGRTARRERERLVASRVEAVHVPA</sequence>